<dbReference type="InterPro" id="IPR006076">
    <property type="entry name" value="FAD-dep_OxRdtase"/>
</dbReference>
<sequence>MRDMKQAYDSEVDVHFGNLEHEHLSLQPVKQSKMPSRQVNPDSPSPFDGLQNLRPELPYPNAALSYWHRTTRGFPYLRANETGPLPATMPYAIIGSGLSGALTAFELIQAGVRPDEILILEAREAVSGSTGRNAGHVRPDACSGFNDYAAIHGADEALHIVNNERVVLTSVQQFVQKHNIDCDFQPKQTFDVCLTREIAQDEMDNVEQYANAGGSLDHIKLHEADAAKFRTGVRDALTAWEWPAASIHPVKLAQWLLTDSIEKGCRLYTNSPVSQVTRGENGKWDIHTDRGVVAAGRVIHCTNAYAGALLPQLSPMLLTPIKVQMHSLIPTQAFSGSNVLKTSMALRYEKHRYYALTQMAVDGMIIFGVAKPSGFTFDETSYTDELVMEGLEKFDSLFPRADYQKKRHGEGLDHAWSGLIAMTPDKVPYIGEIDGFEGQFICAGFNGHGMARIFSCVPGLVKLMLGGSWQDTKLPESFRYSHGRLDKALAGFGP</sequence>
<proteinExistence type="predicted"/>
<dbReference type="Gene3D" id="3.50.50.60">
    <property type="entry name" value="FAD/NAD(P)-binding domain"/>
    <property type="match status" value="1"/>
</dbReference>
<reference evidence="3 4" key="1">
    <citation type="submission" date="2018-10" db="EMBL/GenBank/DDBJ databases">
        <title>Fifty Aureobasidium pullulans genomes reveal a recombining polyextremotolerant generalist.</title>
        <authorList>
            <person name="Gostincar C."/>
            <person name="Turk M."/>
            <person name="Zajc J."/>
            <person name="Gunde-Cimerman N."/>
        </authorList>
    </citation>
    <scope>NUCLEOTIDE SEQUENCE [LARGE SCALE GENOMIC DNA]</scope>
    <source>
        <strain evidence="3 4">EXF-3863</strain>
    </source>
</reference>
<evidence type="ECO:0000259" key="2">
    <source>
        <dbReference type="Pfam" id="PF01266"/>
    </source>
</evidence>
<organism evidence="3 4">
    <name type="scientific">Aureobasidium pullulans</name>
    <name type="common">Black yeast</name>
    <name type="synonym">Pullularia pullulans</name>
    <dbReference type="NCBI Taxonomy" id="5580"/>
    <lineage>
        <taxon>Eukaryota</taxon>
        <taxon>Fungi</taxon>
        <taxon>Dikarya</taxon>
        <taxon>Ascomycota</taxon>
        <taxon>Pezizomycotina</taxon>
        <taxon>Dothideomycetes</taxon>
        <taxon>Dothideomycetidae</taxon>
        <taxon>Dothideales</taxon>
        <taxon>Saccotheciaceae</taxon>
        <taxon>Aureobasidium</taxon>
    </lineage>
</organism>
<dbReference type="PANTHER" id="PTHR13847:SF260">
    <property type="entry name" value="FAD DEPENDENT OXIDOREDUCTASE DOMAIN-CONTAINING PROTEIN"/>
    <property type="match status" value="1"/>
</dbReference>
<protein>
    <submittedName>
        <fullName evidence="3">DAO-domain-containing protein</fullName>
    </submittedName>
</protein>
<evidence type="ECO:0000313" key="3">
    <source>
        <dbReference type="EMBL" id="THZ18030.1"/>
    </source>
</evidence>
<dbReference type="PANTHER" id="PTHR13847">
    <property type="entry name" value="SARCOSINE DEHYDROGENASE-RELATED"/>
    <property type="match status" value="1"/>
</dbReference>
<name>A0A4S9T182_AURPU</name>
<evidence type="ECO:0000313" key="4">
    <source>
        <dbReference type="Proteomes" id="UP000308005"/>
    </source>
</evidence>
<dbReference type="EMBL" id="QZBM01000256">
    <property type="protein sequence ID" value="THZ18030.1"/>
    <property type="molecule type" value="Genomic_DNA"/>
</dbReference>
<feature type="compositionally biased region" description="Polar residues" evidence="1">
    <location>
        <begin position="28"/>
        <end position="42"/>
    </location>
</feature>
<dbReference type="Gene3D" id="3.30.9.10">
    <property type="entry name" value="D-Amino Acid Oxidase, subunit A, domain 2"/>
    <property type="match status" value="1"/>
</dbReference>
<comment type="caution">
    <text evidence="3">The sequence shown here is derived from an EMBL/GenBank/DDBJ whole genome shotgun (WGS) entry which is preliminary data.</text>
</comment>
<dbReference type="InterPro" id="IPR036188">
    <property type="entry name" value="FAD/NAD-bd_sf"/>
</dbReference>
<feature type="domain" description="FAD dependent oxidoreductase" evidence="2">
    <location>
        <begin position="92"/>
        <end position="451"/>
    </location>
</feature>
<dbReference type="SUPFAM" id="SSF51905">
    <property type="entry name" value="FAD/NAD(P)-binding domain"/>
    <property type="match status" value="1"/>
</dbReference>
<dbReference type="AlphaFoldDB" id="A0A4S9T182"/>
<dbReference type="GO" id="GO:0005737">
    <property type="term" value="C:cytoplasm"/>
    <property type="evidence" value="ECO:0007669"/>
    <property type="project" value="TreeGrafter"/>
</dbReference>
<accession>A0A4S9T182</accession>
<feature type="region of interest" description="Disordered" evidence="1">
    <location>
        <begin position="28"/>
        <end position="49"/>
    </location>
</feature>
<evidence type="ECO:0000256" key="1">
    <source>
        <dbReference type="SAM" id="MobiDB-lite"/>
    </source>
</evidence>
<dbReference type="Pfam" id="PF01266">
    <property type="entry name" value="DAO"/>
    <property type="match status" value="1"/>
</dbReference>
<dbReference type="Proteomes" id="UP000308005">
    <property type="component" value="Unassembled WGS sequence"/>
</dbReference>
<gene>
    <name evidence="3" type="ORF">D6C91_05674</name>
</gene>